<organism evidence="9 10">
    <name type="scientific">Vibrio algivorus</name>
    <dbReference type="NCBI Taxonomy" id="1667024"/>
    <lineage>
        <taxon>Bacteria</taxon>
        <taxon>Pseudomonadati</taxon>
        <taxon>Pseudomonadota</taxon>
        <taxon>Gammaproteobacteria</taxon>
        <taxon>Vibrionales</taxon>
        <taxon>Vibrionaceae</taxon>
        <taxon>Vibrio</taxon>
    </lineage>
</organism>
<dbReference type="EC" id="1.13.11.93" evidence="6"/>
<evidence type="ECO:0000256" key="2">
    <source>
        <dbReference type="ARBA" id="ARBA00022964"/>
    </source>
</evidence>
<gene>
    <name evidence="9" type="ORF">FOF44_13740</name>
    <name evidence="8" type="ORF">GCM10007931_17420</name>
</gene>
<dbReference type="InterPro" id="IPR009770">
    <property type="entry name" value="HGLS"/>
</dbReference>
<evidence type="ECO:0000256" key="7">
    <source>
        <dbReference type="ARBA" id="ARBA00035045"/>
    </source>
</evidence>
<evidence type="ECO:0000313" key="11">
    <source>
        <dbReference type="Proteomes" id="UP001157156"/>
    </source>
</evidence>
<dbReference type="Proteomes" id="UP001157156">
    <property type="component" value="Unassembled WGS sequence"/>
</dbReference>
<reference evidence="11" key="2">
    <citation type="journal article" date="2019" name="Int. J. Syst. Evol. Microbiol.">
        <title>The Global Catalogue of Microorganisms (GCM) 10K type strain sequencing project: providing services to taxonomists for standard genome sequencing and annotation.</title>
        <authorList>
            <consortium name="The Broad Institute Genomics Platform"/>
            <consortium name="The Broad Institute Genome Sequencing Center for Infectious Disease"/>
            <person name="Wu L."/>
            <person name="Ma J."/>
        </authorList>
    </citation>
    <scope>NUCLEOTIDE SEQUENCE [LARGE SCALE GENOMIC DNA]</scope>
    <source>
        <strain evidence="11">NBRC 111146</strain>
    </source>
</reference>
<dbReference type="PANTHER" id="PTHR31136:SF5">
    <property type="entry name" value="2-OXOADIPATE DIOXYGENASE_DECARBOXYLASE, CHLOROPLASTIC"/>
    <property type="match status" value="1"/>
</dbReference>
<proteinExistence type="inferred from homology"/>
<evidence type="ECO:0000256" key="1">
    <source>
        <dbReference type="ARBA" id="ARBA00001954"/>
    </source>
</evidence>
<keyword evidence="3" id="KW-0560">Oxidoreductase</keyword>
<reference evidence="8" key="1">
    <citation type="journal article" date="2014" name="Int. J. Syst. Evol. Microbiol.">
        <title>Complete genome of a new Firmicutes species belonging to the dominant human colonic microbiota ('Ruminococcus bicirculans') reveals two chromosomes and a selective capacity to utilize plant glucans.</title>
        <authorList>
            <consortium name="NISC Comparative Sequencing Program"/>
            <person name="Wegmann U."/>
            <person name="Louis P."/>
            <person name="Goesmann A."/>
            <person name="Henrissat B."/>
            <person name="Duncan S.H."/>
            <person name="Flint H.J."/>
        </authorList>
    </citation>
    <scope>NUCLEOTIDE SEQUENCE</scope>
    <source>
        <strain evidence="8">NBRC 111146</strain>
    </source>
</reference>
<dbReference type="EMBL" id="BSPV01000005">
    <property type="protein sequence ID" value="GLT14767.1"/>
    <property type="molecule type" value="Genomic_DNA"/>
</dbReference>
<comment type="similarity">
    <text evidence="5">Belongs to the 2-oxoadipate dioxygenase/decarboxylase family.</text>
</comment>
<name>A0A557P0W5_9VIBR</name>
<evidence type="ECO:0000256" key="3">
    <source>
        <dbReference type="ARBA" id="ARBA00023002"/>
    </source>
</evidence>
<dbReference type="OrthoDB" id="506370at2"/>
<dbReference type="EMBL" id="VMKJ01000032">
    <property type="protein sequence ID" value="TVO34312.1"/>
    <property type="molecule type" value="Genomic_DNA"/>
</dbReference>
<evidence type="ECO:0000313" key="8">
    <source>
        <dbReference type="EMBL" id="GLT14767.1"/>
    </source>
</evidence>
<protein>
    <recommendedName>
        <fullName evidence="6">2-oxoadipate dioxygenase/decarboxylase</fullName>
        <ecNumber evidence="6">1.13.11.93</ecNumber>
    </recommendedName>
    <alternativeName>
        <fullName evidence="7">2-hydroxyglutarate synthase</fullName>
    </alternativeName>
</protein>
<evidence type="ECO:0000256" key="4">
    <source>
        <dbReference type="ARBA" id="ARBA00023004"/>
    </source>
</evidence>
<keyword evidence="11" id="KW-1185">Reference proteome</keyword>
<reference evidence="9 10" key="3">
    <citation type="submission" date="2019-07" db="EMBL/GenBank/DDBJ databases">
        <title>The draft genome sequence of Vibrio algivorus M1486.</title>
        <authorList>
            <person name="Meng X."/>
        </authorList>
    </citation>
    <scope>NUCLEOTIDE SEQUENCE [LARGE SCALE GENOMIC DNA]</scope>
    <source>
        <strain evidence="9 10">M1486</strain>
    </source>
</reference>
<keyword evidence="4" id="KW-0408">Iron</keyword>
<dbReference type="SMART" id="SM01150">
    <property type="entry name" value="DUF1338"/>
    <property type="match status" value="1"/>
</dbReference>
<evidence type="ECO:0000256" key="6">
    <source>
        <dbReference type="ARBA" id="ARBA00035023"/>
    </source>
</evidence>
<evidence type="ECO:0000256" key="5">
    <source>
        <dbReference type="ARBA" id="ARBA00035013"/>
    </source>
</evidence>
<dbReference type="CDD" id="cd16350">
    <property type="entry name" value="VOC_like"/>
    <property type="match status" value="1"/>
</dbReference>
<comment type="caution">
    <text evidence="9">The sequence shown here is derived from an EMBL/GenBank/DDBJ whole genome shotgun (WGS) entry which is preliminary data.</text>
</comment>
<dbReference type="Pfam" id="PF07063">
    <property type="entry name" value="HGLS"/>
    <property type="match status" value="1"/>
</dbReference>
<dbReference type="GO" id="GO:0051213">
    <property type="term" value="F:dioxygenase activity"/>
    <property type="evidence" value="ECO:0007669"/>
    <property type="project" value="UniProtKB-KW"/>
</dbReference>
<reference evidence="8" key="4">
    <citation type="submission" date="2023-01" db="EMBL/GenBank/DDBJ databases">
        <title>Draft genome sequence of Vibrio algivorus strain NBRC 111146.</title>
        <authorList>
            <person name="Sun Q."/>
            <person name="Mori K."/>
        </authorList>
    </citation>
    <scope>NUCLEOTIDE SEQUENCE</scope>
    <source>
        <strain evidence="8">NBRC 111146</strain>
    </source>
</reference>
<evidence type="ECO:0000313" key="9">
    <source>
        <dbReference type="EMBL" id="TVO34312.1"/>
    </source>
</evidence>
<keyword evidence="2" id="KW-0223">Dioxygenase</keyword>
<dbReference type="Proteomes" id="UP000319828">
    <property type="component" value="Unassembled WGS sequence"/>
</dbReference>
<dbReference type="AlphaFoldDB" id="A0A557P0W5"/>
<dbReference type="RefSeq" id="WP_089124947.1">
    <property type="nucleotide sequence ID" value="NZ_BSPV01000005.1"/>
</dbReference>
<comment type="cofactor">
    <cofactor evidence="1">
        <name>Fe(2+)</name>
        <dbReference type="ChEBI" id="CHEBI:29033"/>
    </cofactor>
</comment>
<evidence type="ECO:0000313" key="10">
    <source>
        <dbReference type="Proteomes" id="UP000319828"/>
    </source>
</evidence>
<accession>A0A557P0W5</accession>
<sequence length="265" mass="30182">MVTVEKLFEQLWQDYVKRLCPSASKVQKLLSQKSDKLINDHIALRTFSGSKLGLAQLAKHFVQLGYQPAGEYHFEAKKLYAQHYQHPDPLFPKVFISELCLDQCSDTLNQIVNKLLHDLPSQYSDDVRFLSQGRPWRVSKEDYQTLAQESEYAAWVAAHGFGANHFTVSVNHLAGFLDLEQVNDFLVWHHFEMNHAGGDIKGSQEVGLQQSSTLADKVKVEFIDGELEIPGGFYEFAKRFEQEDGELYQGFVTASADKIFESTNM</sequence>
<dbReference type="PANTHER" id="PTHR31136">
    <property type="entry name" value="DUF1338 DOMAIN-CONTAINING PROTEIN"/>
    <property type="match status" value="1"/>
</dbReference>
<dbReference type="Gene3D" id="3.10.180.50">
    <property type="match status" value="1"/>
</dbReference>